<evidence type="ECO:0000313" key="2">
    <source>
        <dbReference type="EMBL" id="KAK2602014.1"/>
    </source>
</evidence>
<dbReference type="InterPro" id="IPR039870">
    <property type="entry name" value="Coa4-like"/>
</dbReference>
<dbReference type="EMBL" id="JASWJB010000065">
    <property type="protein sequence ID" value="KAK2602014.1"/>
    <property type="molecule type" value="Genomic_DNA"/>
</dbReference>
<dbReference type="PANTHER" id="PTHR13639">
    <property type="entry name" value="CYTOCHROME C OXIDASE ASSEMBLY FACTOR 4 HOMOLOG, MITOCHONDRIAL"/>
    <property type="match status" value="1"/>
</dbReference>
<dbReference type="Proteomes" id="UP001251528">
    <property type="component" value="Unassembled WGS sequence"/>
</dbReference>
<feature type="compositionally biased region" description="Polar residues" evidence="1">
    <location>
        <begin position="1"/>
        <end position="13"/>
    </location>
</feature>
<proteinExistence type="predicted"/>
<sequence length="95" mass="10971">MGSQSRPGQNQSEMAKGESQEPSARGPVDDDEPDEWDKRIFSTGCADRWGADENMKMTDCYFEKKDWRACAVEMEEFKQCWKRHGNDQRTSTKDA</sequence>
<dbReference type="GO" id="GO:0033617">
    <property type="term" value="P:mitochondrial respiratory chain complex IV assembly"/>
    <property type="evidence" value="ECO:0007669"/>
    <property type="project" value="InterPro"/>
</dbReference>
<evidence type="ECO:0000256" key="1">
    <source>
        <dbReference type="SAM" id="MobiDB-lite"/>
    </source>
</evidence>
<evidence type="ECO:0008006" key="4">
    <source>
        <dbReference type="Google" id="ProtNLM"/>
    </source>
</evidence>
<reference evidence="2" key="1">
    <citation type="submission" date="2023-06" db="EMBL/GenBank/DDBJ databases">
        <title>Conoideocrella luteorostrata (Hypocreales: Clavicipitaceae), a potential biocontrol fungus for elongate hemlock scale in United States Christmas tree production areas.</title>
        <authorList>
            <person name="Barrett H."/>
            <person name="Lovett B."/>
            <person name="Macias A.M."/>
            <person name="Stajich J.E."/>
            <person name="Kasson M.T."/>
        </authorList>
    </citation>
    <scope>NUCLEOTIDE SEQUENCE</scope>
    <source>
        <strain evidence="2">ARSEF 14590</strain>
    </source>
</reference>
<feature type="region of interest" description="Disordered" evidence="1">
    <location>
        <begin position="1"/>
        <end position="40"/>
    </location>
</feature>
<dbReference type="GO" id="GO:0005758">
    <property type="term" value="C:mitochondrial intermembrane space"/>
    <property type="evidence" value="ECO:0007669"/>
    <property type="project" value="InterPro"/>
</dbReference>
<dbReference type="AlphaFoldDB" id="A0AAJ0CSC3"/>
<comment type="caution">
    <text evidence="2">The sequence shown here is derived from an EMBL/GenBank/DDBJ whole genome shotgun (WGS) entry which is preliminary data.</text>
</comment>
<protein>
    <recommendedName>
        <fullName evidence="4">CHCH domain-containing protein</fullName>
    </recommendedName>
</protein>
<keyword evidence="3" id="KW-1185">Reference proteome</keyword>
<evidence type="ECO:0000313" key="3">
    <source>
        <dbReference type="Proteomes" id="UP001251528"/>
    </source>
</evidence>
<gene>
    <name evidence="2" type="ORF">QQS21_004440</name>
</gene>
<dbReference type="PROSITE" id="PS51808">
    <property type="entry name" value="CHCH"/>
    <property type="match status" value="1"/>
</dbReference>
<accession>A0AAJ0CSC3</accession>
<organism evidence="2 3">
    <name type="scientific">Conoideocrella luteorostrata</name>
    <dbReference type="NCBI Taxonomy" id="1105319"/>
    <lineage>
        <taxon>Eukaryota</taxon>
        <taxon>Fungi</taxon>
        <taxon>Dikarya</taxon>
        <taxon>Ascomycota</taxon>
        <taxon>Pezizomycotina</taxon>
        <taxon>Sordariomycetes</taxon>
        <taxon>Hypocreomycetidae</taxon>
        <taxon>Hypocreales</taxon>
        <taxon>Clavicipitaceae</taxon>
        <taxon>Conoideocrella</taxon>
    </lineage>
</organism>
<name>A0AAJ0CSC3_9HYPO</name>
<dbReference type="PANTHER" id="PTHR13639:SF2">
    <property type="entry name" value="CYTOCHROME C OXIDASE ASSEMBLY FACTOR 4 HOMOLOG, MITOCHONDRIAL"/>
    <property type="match status" value="1"/>
</dbReference>